<sequence length="221" mass="24641">MQKYVIIVAGGSGTRMKSDIPKQFIEIGGKPILMHTIEAYIEAFASLKLILVLPEIQIPFWRGLCEKHKFTIKHQIVNGGNSRFQSVKNGLNAIHGNGLVAIHDGVRPFVSTEIIKESFKVAADKGNAVTSVPLKDSIRFIEGENNKVVDRSQFQLIQTPQTFQIQLIKKAFEVKENHTFTDDASVLEHMGEKINLIEGDYKNIKITTAEDLIMANAILKA</sequence>
<dbReference type="OrthoDB" id="9806837at2"/>
<dbReference type="GO" id="GO:0019288">
    <property type="term" value="P:isopentenyl diphosphate biosynthetic process, methylerythritol 4-phosphate pathway"/>
    <property type="evidence" value="ECO:0007669"/>
    <property type="project" value="UniProtKB-UniRule"/>
</dbReference>
<dbReference type="Proteomes" id="UP000036908">
    <property type="component" value="Unassembled WGS sequence"/>
</dbReference>
<dbReference type="InterPro" id="IPR034683">
    <property type="entry name" value="IspD/TarI"/>
</dbReference>
<comment type="similarity">
    <text evidence="3">Belongs to the IspD/TarI cytidylyltransferase family. IspD subfamily.</text>
</comment>
<comment type="function">
    <text evidence="3">Catalyzes the formation of 4-diphosphocytidyl-2-C-methyl-D-erythritol from CTP and 2-C-methyl-D-erythritol 4-phosphate (MEP).</text>
</comment>
<comment type="pathway">
    <text evidence="3">Isoprenoid biosynthesis; isopentenyl diphosphate biosynthesis via DXP pathway; isopentenyl diphosphate from 1-deoxy-D-xylulose 5-phosphate: step 2/6.</text>
</comment>
<keyword evidence="3" id="KW-0414">Isoprene biosynthesis</keyword>
<comment type="caution">
    <text evidence="4">The sequence shown here is derived from an EMBL/GenBank/DDBJ whole genome shotgun (WGS) entry which is preliminary data.</text>
</comment>
<dbReference type="NCBIfam" id="TIGR00453">
    <property type="entry name" value="ispD"/>
    <property type="match status" value="1"/>
</dbReference>
<dbReference type="Gene3D" id="3.90.550.10">
    <property type="entry name" value="Spore Coat Polysaccharide Biosynthesis Protein SpsA, Chain A"/>
    <property type="match status" value="1"/>
</dbReference>
<dbReference type="EC" id="2.7.7.60" evidence="3"/>
<dbReference type="NCBIfam" id="NF001186">
    <property type="entry name" value="PRK00155.2-3"/>
    <property type="match status" value="1"/>
</dbReference>
<evidence type="ECO:0000256" key="2">
    <source>
        <dbReference type="ARBA" id="ARBA00022695"/>
    </source>
</evidence>
<dbReference type="PANTHER" id="PTHR32125">
    <property type="entry name" value="2-C-METHYL-D-ERYTHRITOL 4-PHOSPHATE CYTIDYLYLTRANSFERASE, CHLOROPLASTIC"/>
    <property type="match status" value="1"/>
</dbReference>
<evidence type="ECO:0000256" key="1">
    <source>
        <dbReference type="ARBA" id="ARBA00022679"/>
    </source>
</evidence>
<dbReference type="InterPro" id="IPR001228">
    <property type="entry name" value="IspD"/>
</dbReference>
<dbReference type="Pfam" id="PF01128">
    <property type="entry name" value="IspD"/>
    <property type="match status" value="1"/>
</dbReference>
<dbReference type="InterPro" id="IPR029044">
    <property type="entry name" value="Nucleotide-diphossugar_trans"/>
</dbReference>
<dbReference type="EMBL" id="JSVA01000010">
    <property type="protein sequence ID" value="KOF02639.1"/>
    <property type="molecule type" value="Genomic_DNA"/>
</dbReference>
<dbReference type="CDD" id="cd02516">
    <property type="entry name" value="CDP-ME_synthetase"/>
    <property type="match status" value="1"/>
</dbReference>
<feature type="site" description="Positions MEP for the nucleophilic attack" evidence="3">
    <location>
        <position position="151"/>
    </location>
</feature>
<proteinExistence type="inferred from homology"/>
<protein>
    <recommendedName>
        <fullName evidence="3">2-C-methyl-D-erythritol 4-phosphate cytidylyltransferase</fullName>
        <ecNumber evidence="3">2.7.7.60</ecNumber>
    </recommendedName>
    <alternativeName>
        <fullName evidence="3">4-diphosphocytidyl-2C-methyl-D-erythritol synthase</fullName>
    </alternativeName>
    <alternativeName>
        <fullName evidence="3">MEP cytidylyltransferase</fullName>
        <shortName evidence="3">MCT</shortName>
    </alternativeName>
</protein>
<feature type="site" description="Transition state stabilizer" evidence="3">
    <location>
        <position position="15"/>
    </location>
</feature>
<gene>
    <name evidence="3" type="primary">ispD</name>
    <name evidence="4" type="ORF">OB69_09965</name>
</gene>
<comment type="catalytic activity">
    <reaction evidence="3">
        <text>2-C-methyl-D-erythritol 4-phosphate + CTP + H(+) = 4-CDP-2-C-methyl-D-erythritol + diphosphate</text>
        <dbReference type="Rhea" id="RHEA:13429"/>
        <dbReference type="ChEBI" id="CHEBI:15378"/>
        <dbReference type="ChEBI" id="CHEBI:33019"/>
        <dbReference type="ChEBI" id="CHEBI:37563"/>
        <dbReference type="ChEBI" id="CHEBI:57823"/>
        <dbReference type="ChEBI" id="CHEBI:58262"/>
        <dbReference type="EC" id="2.7.7.60"/>
    </reaction>
</comment>
<dbReference type="InterPro" id="IPR050088">
    <property type="entry name" value="IspD/TarI_cytidylyltransf_bact"/>
</dbReference>
<name>A0A0L8AJU8_9BACT</name>
<dbReference type="FunFam" id="3.90.550.10:FF:000003">
    <property type="entry name" value="2-C-methyl-D-erythritol 4-phosphate cytidylyltransferase"/>
    <property type="match status" value="1"/>
</dbReference>
<feature type="site" description="Positions MEP for the nucleophilic attack" evidence="3">
    <location>
        <position position="205"/>
    </location>
</feature>
<evidence type="ECO:0000313" key="5">
    <source>
        <dbReference type="Proteomes" id="UP000036908"/>
    </source>
</evidence>
<dbReference type="HAMAP" id="MF_00108">
    <property type="entry name" value="IspD"/>
    <property type="match status" value="1"/>
</dbReference>
<dbReference type="PATRIC" id="fig|1566026.4.peg.276"/>
<keyword evidence="5" id="KW-1185">Reference proteome</keyword>
<keyword evidence="2 3" id="KW-0548">Nucleotidyltransferase</keyword>
<evidence type="ECO:0000313" key="4">
    <source>
        <dbReference type="EMBL" id="KOF02639.1"/>
    </source>
</evidence>
<dbReference type="GO" id="GO:0050518">
    <property type="term" value="F:2-C-methyl-D-erythritol 4-phosphate cytidylyltransferase activity"/>
    <property type="evidence" value="ECO:0007669"/>
    <property type="project" value="UniProtKB-UniRule"/>
</dbReference>
<dbReference type="PANTHER" id="PTHR32125:SF4">
    <property type="entry name" value="2-C-METHYL-D-ERYTHRITOL 4-PHOSPHATE CYTIDYLYLTRANSFERASE, CHLOROPLASTIC"/>
    <property type="match status" value="1"/>
</dbReference>
<feature type="site" description="Transition state stabilizer" evidence="3">
    <location>
        <position position="22"/>
    </location>
</feature>
<dbReference type="SUPFAM" id="SSF53448">
    <property type="entry name" value="Nucleotide-diphospho-sugar transferases"/>
    <property type="match status" value="1"/>
</dbReference>
<evidence type="ECO:0000256" key="3">
    <source>
        <dbReference type="HAMAP-Rule" id="MF_00108"/>
    </source>
</evidence>
<dbReference type="UniPathway" id="UPA00056">
    <property type="reaction ID" value="UER00093"/>
</dbReference>
<keyword evidence="1 3" id="KW-0808">Transferase</keyword>
<accession>A0A0L8AJU8</accession>
<dbReference type="RefSeq" id="WP_053223576.1">
    <property type="nucleotide sequence ID" value="NZ_JSVA01000010.1"/>
</dbReference>
<dbReference type="AlphaFoldDB" id="A0A0L8AJU8"/>
<organism evidence="4 5">
    <name type="scientific">Roseivirga seohaensis subsp. aquiponti</name>
    <dbReference type="NCBI Taxonomy" id="1566026"/>
    <lineage>
        <taxon>Bacteria</taxon>
        <taxon>Pseudomonadati</taxon>
        <taxon>Bacteroidota</taxon>
        <taxon>Cytophagia</taxon>
        <taxon>Cytophagales</taxon>
        <taxon>Roseivirgaceae</taxon>
        <taxon>Roseivirga</taxon>
    </lineage>
</organism>
<reference evidence="5" key="1">
    <citation type="submission" date="2014-11" db="EMBL/GenBank/DDBJ databases">
        <title>Genome sequencing of Roseivirga sp. D-25.</title>
        <authorList>
            <person name="Selvaratnam C."/>
            <person name="Thevarajoo S."/>
            <person name="Goh K.M."/>
            <person name="Eee R."/>
            <person name="Chan K.-G."/>
            <person name="Chong C.S."/>
        </authorList>
    </citation>
    <scope>NUCLEOTIDE SEQUENCE [LARGE SCALE GENOMIC DNA]</scope>
    <source>
        <strain evidence="5">D-25</strain>
    </source>
</reference>